<keyword evidence="13" id="KW-1185">Reference proteome</keyword>
<feature type="transmembrane region" description="Helical" evidence="10">
    <location>
        <begin position="260"/>
        <end position="280"/>
    </location>
</feature>
<evidence type="ECO:0000256" key="4">
    <source>
        <dbReference type="ARBA" id="ARBA00022989"/>
    </source>
</evidence>
<evidence type="ECO:0000256" key="7">
    <source>
        <dbReference type="ARBA" id="ARBA00023170"/>
    </source>
</evidence>
<organism evidence="12 13">
    <name type="scientific">Brachionus calyciflorus</name>
    <dbReference type="NCBI Taxonomy" id="104777"/>
    <lineage>
        <taxon>Eukaryota</taxon>
        <taxon>Metazoa</taxon>
        <taxon>Spiralia</taxon>
        <taxon>Gnathifera</taxon>
        <taxon>Rotifera</taxon>
        <taxon>Eurotatoria</taxon>
        <taxon>Monogononta</taxon>
        <taxon>Pseudotrocha</taxon>
        <taxon>Ploima</taxon>
        <taxon>Brachionidae</taxon>
        <taxon>Brachionus</taxon>
    </lineage>
</organism>
<dbReference type="PANTHER" id="PTHR24228:SF75">
    <property type="entry name" value="G-PROTEIN COUPLED RECEPTORS FAMILY 1 PROFILE DOMAIN-CONTAINING PROTEIN"/>
    <property type="match status" value="1"/>
</dbReference>
<dbReference type="PROSITE" id="PS00237">
    <property type="entry name" value="G_PROTEIN_RECEP_F1_1"/>
    <property type="match status" value="1"/>
</dbReference>
<feature type="transmembrane region" description="Helical" evidence="10">
    <location>
        <begin position="158"/>
        <end position="180"/>
    </location>
</feature>
<dbReference type="SUPFAM" id="SSF81321">
    <property type="entry name" value="Family A G protein-coupled receptor-like"/>
    <property type="match status" value="1"/>
</dbReference>
<name>A0A813VJD9_9BILA</name>
<keyword evidence="5 9" id="KW-0297">G-protein coupled receptor</keyword>
<feature type="transmembrane region" description="Helical" evidence="10">
    <location>
        <begin position="112"/>
        <end position="137"/>
    </location>
</feature>
<feature type="transmembrane region" description="Helical" evidence="10">
    <location>
        <begin position="292"/>
        <end position="312"/>
    </location>
</feature>
<comment type="caution">
    <text evidence="12">The sequence shown here is derived from an EMBL/GenBank/DDBJ whole genome shotgun (WGS) entry which is preliminary data.</text>
</comment>
<dbReference type="FunFam" id="1.20.1070.10:FF:000345">
    <property type="entry name" value="40S ribosomal protein S27"/>
    <property type="match status" value="1"/>
</dbReference>
<proteinExistence type="inferred from homology"/>
<evidence type="ECO:0000259" key="11">
    <source>
        <dbReference type="PROSITE" id="PS50262"/>
    </source>
</evidence>
<evidence type="ECO:0000256" key="1">
    <source>
        <dbReference type="ARBA" id="ARBA00004651"/>
    </source>
</evidence>
<evidence type="ECO:0000256" key="3">
    <source>
        <dbReference type="ARBA" id="ARBA00022692"/>
    </source>
</evidence>
<keyword evidence="6 10" id="KW-0472">Membrane</keyword>
<evidence type="ECO:0000313" key="12">
    <source>
        <dbReference type="EMBL" id="CAF0837503.1"/>
    </source>
</evidence>
<keyword evidence="2" id="KW-1003">Cell membrane</keyword>
<dbReference type="PROSITE" id="PS50262">
    <property type="entry name" value="G_PROTEIN_RECEP_F1_2"/>
    <property type="match status" value="1"/>
</dbReference>
<dbReference type="AlphaFoldDB" id="A0A813VJD9"/>
<dbReference type="GO" id="GO:0004930">
    <property type="term" value="F:G protein-coupled receptor activity"/>
    <property type="evidence" value="ECO:0007669"/>
    <property type="project" value="UniProtKB-KW"/>
</dbReference>
<comment type="similarity">
    <text evidence="9">Belongs to the G-protein coupled receptor 1 family.</text>
</comment>
<evidence type="ECO:0000256" key="8">
    <source>
        <dbReference type="ARBA" id="ARBA00023224"/>
    </source>
</evidence>
<dbReference type="SMART" id="SM01381">
    <property type="entry name" value="7TM_GPCR_Srsx"/>
    <property type="match status" value="1"/>
</dbReference>
<feature type="transmembrane region" description="Helical" evidence="10">
    <location>
        <begin position="200"/>
        <end position="225"/>
    </location>
</feature>
<keyword evidence="7 9" id="KW-0675">Receptor</keyword>
<feature type="transmembrane region" description="Helical" evidence="10">
    <location>
        <begin position="77"/>
        <end position="100"/>
    </location>
</feature>
<keyword evidence="4 10" id="KW-1133">Transmembrane helix</keyword>
<sequence length="353" mass="39792">MTNLLNLTQNQSLVLTHFNETHTIEYGGIVFFILNLGDYLPYSLLVLSATLAGLLGNLLIIGAVICTKELHSSTNMLVFNLALADLVVSCFVDTFTLVGILQGKRFFDGRPILCHFVGGICLVACETSLMNIGFLAINRYIHICHHTHYNRMFTAKKTIFYCAITWFIGISIDLPNLLGWGGHYYDLKTLNCVWNRLASFSYTLFFPLSSIVIPCVLIAVCYIRIFMYSRTAKLKVAPSEKSGKSKSNDFKKSLKIAKGLFASFMLFTACWVPYGLVVMTDYHDHYPRTVHMYTMVVAHFNSALNPILYAAFNPAFQRGYRNFFRVLLLKGKKEASISSKTQTMNVSVVTNNH</sequence>
<dbReference type="OrthoDB" id="10044919at2759"/>
<dbReference type="EMBL" id="CAJNOC010001126">
    <property type="protein sequence ID" value="CAF0837503.1"/>
    <property type="molecule type" value="Genomic_DNA"/>
</dbReference>
<evidence type="ECO:0000256" key="2">
    <source>
        <dbReference type="ARBA" id="ARBA00022475"/>
    </source>
</evidence>
<protein>
    <recommendedName>
        <fullName evidence="11">G-protein coupled receptors family 1 profile domain-containing protein</fullName>
    </recommendedName>
</protein>
<dbReference type="PRINTS" id="PR00237">
    <property type="entry name" value="GPCRRHODOPSN"/>
</dbReference>
<dbReference type="Proteomes" id="UP000663879">
    <property type="component" value="Unassembled WGS sequence"/>
</dbReference>
<dbReference type="CDD" id="cd00637">
    <property type="entry name" value="7tm_classA_rhodopsin-like"/>
    <property type="match status" value="1"/>
</dbReference>
<evidence type="ECO:0000256" key="6">
    <source>
        <dbReference type="ARBA" id="ARBA00023136"/>
    </source>
</evidence>
<accession>A0A813VJD9</accession>
<dbReference type="InterPro" id="IPR017452">
    <property type="entry name" value="GPCR_Rhodpsn_7TM"/>
</dbReference>
<dbReference type="GO" id="GO:0005886">
    <property type="term" value="C:plasma membrane"/>
    <property type="evidence" value="ECO:0007669"/>
    <property type="project" value="UniProtKB-SubCell"/>
</dbReference>
<comment type="subcellular location">
    <subcellularLocation>
        <location evidence="1">Cell membrane</location>
        <topology evidence="1">Multi-pass membrane protein</topology>
    </subcellularLocation>
</comment>
<keyword evidence="3 9" id="KW-0812">Transmembrane</keyword>
<dbReference type="PANTHER" id="PTHR24228">
    <property type="entry name" value="B2 BRADYKININ RECEPTOR/ANGIOTENSIN II RECEPTOR"/>
    <property type="match status" value="1"/>
</dbReference>
<reference evidence="12" key="1">
    <citation type="submission" date="2021-02" db="EMBL/GenBank/DDBJ databases">
        <authorList>
            <person name="Nowell W R."/>
        </authorList>
    </citation>
    <scope>NUCLEOTIDE SEQUENCE</scope>
    <source>
        <strain evidence="12">Ploen Becks lab</strain>
    </source>
</reference>
<keyword evidence="8 9" id="KW-0807">Transducer</keyword>
<evidence type="ECO:0000256" key="9">
    <source>
        <dbReference type="RuleBase" id="RU000688"/>
    </source>
</evidence>
<evidence type="ECO:0000313" key="13">
    <source>
        <dbReference type="Proteomes" id="UP000663879"/>
    </source>
</evidence>
<evidence type="ECO:0000256" key="5">
    <source>
        <dbReference type="ARBA" id="ARBA00023040"/>
    </source>
</evidence>
<feature type="transmembrane region" description="Helical" evidence="10">
    <location>
        <begin position="42"/>
        <end position="65"/>
    </location>
</feature>
<gene>
    <name evidence="12" type="ORF">OXX778_LOCUS8276</name>
</gene>
<dbReference type="Gene3D" id="1.20.1070.10">
    <property type="entry name" value="Rhodopsin 7-helix transmembrane proteins"/>
    <property type="match status" value="1"/>
</dbReference>
<evidence type="ECO:0000256" key="10">
    <source>
        <dbReference type="SAM" id="Phobius"/>
    </source>
</evidence>
<dbReference type="Pfam" id="PF00001">
    <property type="entry name" value="7tm_1"/>
    <property type="match status" value="1"/>
</dbReference>
<dbReference type="InterPro" id="IPR000276">
    <property type="entry name" value="GPCR_Rhodpsn"/>
</dbReference>
<feature type="domain" description="G-protein coupled receptors family 1 profile" evidence="11">
    <location>
        <begin position="56"/>
        <end position="309"/>
    </location>
</feature>